<evidence type="ECO:0000256" key="3">
    <source>
        <dbReference type="ARBA" id="ARBA00022692"/>
    </source>
</evidence>
<feature type="transmembrane region" description="Helical" evidence="6">
    <location>
        <begin position="174"/>
        <end position="197"/>
    </location>
</feature>
<dbReference type="EMBL" id="PEBJ01000002">
    <property type="protein sequence ID" value="PJM77271.1"/>
    <property type="molecule type" value="Genomic_DNA"/>
</dbReference>
<dbReference type="GO" id="GO:0022857">
    <property type="term" value="F:transmembrane transporter activity"/>
    <property type="evidence" value="ECO:0007669"/>
    <property type="project" value="InterPro"/>
</dbReference>
<dbReference type="PANTHER" id="PTHR43124:SF6">
    <property type="entry name" value="TRANSPORTER ARAJ-RELATED"/>
    <property type="match status" value="1"/>
</dbReference>
<dbReference type="PANTHER" id="PTHR43124">
    <property type="entry name" value="PURINE EFFLUX PUMP PBUE"/>
    <property type="match status" value="1"/>
</dbReference>
<feature type="transmembrane region" description="Helical" evidence="6">
    <location>
        <begin position="87"/>
        <end position="111"/>
    </location>
</feature>
<evidence type="ECO:0000256" key="2">
    <source>
        <dbReference type="ARBA" id="ARBA00022475"/>
    </source>
</evidence>
<name>A0A2M9HKF9_9BIFI</name>
<feature type="transmembrane region" description="Helical" evidence="6">
    <location>
        <begin position="146"/>
        <end position="168"/>
    </location>
</feature>
<dbReference type="AlphaFoldDB" id="A0A2M9HKF9"/>
<proteinExistence type="predicted"/>
<feature type="domain" description="Major facilitator superfamily (MFS) profile" evidence="7">
    <location>
        <begin position="23"/>
        <end position="408"/>
    </location>
</feature>
<keyword evidence="9" id="KW-1185">Reference proteome</keyword>
<dbReference type="Proteomes" id="UP000229239">
    <property type="component" value="Unassembled WGS sequence"/>
</dbReference>
<keyword evidence="4 6" id="KW-1133">Transmembrane helix</keyword>
<dbReference type="Pfam" id="PF07690">
    <property type="entry name" value="MFS_1"/>
    <property type="match status" value="1"/>
</dbReference>
<evidence type="ECO:0000256" key="5">
    <source>
        <dbReference type="ARBA" id="ARBA00023136"/>
    </source>
</evidence>
<comment type="caution">
    <text evidence="8">The sequence shown here is derived from an EMBL/GenBank/DDBJ whole genome shotgun (WGS) entry which is preliminary data.</text>
</comment>
<dbReference type="Gene3D" id="1.20.1250.20">
    <property type="entry name" value="MFS general substrate transporter like domains"/>
    <property type="match status" value="2"/>
</dbReference>
<keyword evidence="5 6" id="KW-0472">Membrane</keyword>
<dbReference type="PROSITE" id="PS50850">
    <property type="entry name" value="MFS"/>
    <property type="match status" value="1"/>
</dbReference>
<feature type="transmembrane region" description="Helical" evidence="6">
    <location>
        <begin position="353"/>
        <end position="373"/>
    </location>
</feature>
<dbReference type="SUPFAM" id="SSF103473">
    <property type="entry name" value="MFS general substrate transporter"/>
    <property type="match status" value="1"/>
</dbReference>
<comment type="subcellular location">
    <subcellularLocation>
        <location evidence="1">Cell membrane</location>
        <topology evidence="1">Multi-pass membrane protein</topology>
    </subcellularLocation>
</comment>
<accession>A0A2M9HKF9</accession>
<keyword evidence="2" id="KW-1003">Cell membrane</keyword>
<feature type="transmembrane region" description="Helical" evidence="6">
    <location>
        <begin position="379"/>
        <end position="399"/>
    </location>
</feature>
<evidence type="ECO:0000313" key="8">
    <source>
        <dbReference type="EMBL" id="PJM77271.1"/>
    </source>
</evidence>
<feature type="transmembrane region" description="Helical" evidence="6">
    <location>
        <begin position="251"/>
        <end position="271"/>
    </location>
</feature>
<dbReference type="GO" id="GO:0005886">
    <property type="term" value="C:plasma membrane"/>
    <property type="evidence" value="ECO:0007669"/>
    <property type="project" value="UniProtKB-SubCell"/>
</dbReference>
<reference evidence="9" key="1">
    <citation type="submission" date="2017-10" db="EMBL/GenBank/DDBJ databases">
        <title>Draft genome sequences of strains TRE 1, TRE 9, TRE H and TRI 7, isolated from tamarins, belonging to four potential novel Bifidobacterium species.</title>
        <authorList>
            <person name="Mattarelli P."/>
            <person name="Modesto M."/>
            <person name="Puglisi E."/>
            <person name="Morelli L."/>
            <person name="Bonetti A."/>
            <person name="Spezio C."/>
            <person name="Sandri C."/>
        </authorList>
    </citation>
    <scope>NUCLEOTIDE SEQUENCE [LARGE SCALE GENOMIC DNA]</scope>
    <source>
        <strain evidence="9">TREH</strain>
    </source>
</reference>
<evidence type="ECO:0000313" key="9">
    <source>
        <dbReference type="Proteomes" id="UP000229239"/>
    </source>
</evidence>
<evidence type="ECO:0000256" key="4">
    <source>
        <dbReference type="ARBA" id="ARBA00022989"/>
    </source>
</evidence>
<dbReference type="InterPro" id="IPR011701">
    <property type="entry name" value="MFS"/>
</dbReference>
<organism evidence="8 9">
    <name type="scientific">Bifidobacterium felsineum</name>
    <dbReference type="NCBI Taxonomy" id="2045440"/>
    <lineage>
        <taxon>Bacteria</taxon>
        <taxon>Bacillati</taxon>
        <taxon>Actinomycetota</taxon>
        <taxon>Actinomycetes</taxon>
        <taxon>Bifidobacteriales</taxon>
        <taxon>Bifidobacteriaceae</taxon>
        <taxon>Bifidobacterium</taxon>
    </lineage>
</organism>
<feature type="transmembrane region" description="Helical" evidence="6">
    <location>
        <begin position="23"/>
        <end position="42"/>
    </location>
</feature>
<feature type="transmembrane region" description="Helical" evidence="6">
    <location>
        <begin position="62"/>
        <end position="80"/>
    </location>
</feature>
<evidence type="ECO:0000256" key="1">
    <source>
        <dbReference type="ARBA" id="ARBA00004651"/>
    </source>
</evidence>
<gene>
    <name evidence="8" type="ORF">CSQ86_05145</name>
</gene>
<dbReference type="InterPro" id="IPR050189">
    <property type="entry name" value="MFS_Efflux_Transporters"/>
</dbReference>
<dbReference type="InterPro" id="IPR020846">
    <property type="entry name" value="MFS_dom"/>
</dbReference>
<sequence>MPQVVRLYVVIETVAARHRNSKALLALAVGTFALGAAEFVMMGVLPQSALDMAVSIPDAGHFISAYALGVCVGTLFLVFGRRIMPRTLLVLFAVLIVLGNTMVALSGGYAMMITARFISGLPHGAYFGTAAIVAKELAEPGKEARAVAVTLTGQTIANMLGVPLGTVLGEFMSWRLAFAFLGAWGVLTIVMLVAWVPQVPAIKDTGLAGQFAFLKHPGPWMIVLAVLAGNTGIFCWWSYVSPWLTSTNGFASAAVPALMAVAGLGMVVGALTGGRLSDAWKPGGAAAVGQSASCIGLVLIALSHGPMVLAVLLTFLCACSMFFVNAPQQLLMVEAGEVGDGGGEMLGSALVQIGFNLGNSFGAAIGGVALNMAAMDYRVAAGAGIPFTLAAALLLGAFYRRYERRVRR</sequence>
<protein>
    <submittedName>
        <fullName evidence="8">MFS transporter</fullName>
    </submittedName>
</protein>
<evidence type="ECO:0000256" key="6">
    <source>
        <dbReference type="SAM" id="Phobius"/>
    </source>
</evidence>
<dbReference type="InterPro" id="IPR036259">
    <property type="entry name" value="MFS_trans_sf"/>
</dbReference>
<keyword evidence="3 6" id="KW-0812">Transmembrane</keyword>
<feature type="transmembrane region" description="Helical" evidence="6">
    <location>
        <begin position="218"/>
        <end position="239"/>
    </location>
</feature>
<evidence type="ECO:0000259" key="7">
    <source>
        <dbReference type="PROSITE" id="PS50850"/>
    </source>
</evidence>
<dbReference type="OrthoDB" id="9814237at2"/>
<dbReference type="CDD" id="cd17324">
    <property type="entry name" value="MFS_NepI_like"/>
    <property type="match status" value="1"/>
</dbReference>